<dbReference type="EMBL" id="JARJLG010000023">
    <property type="protein sequence ID" value="KAJ7770790.1"/>
    <property type="molecule type" value="Genomic_DNA"/>
</dbReference>
<evidence type="ECO:0000256" key="7">
    <source>
        <dbReference type="ARBA" id="ARBA00023242"/>
    </source>
</evidence>
<evidence type="ECO:0000256" key="5">
    <source>
        <dbReference type="ARBA" id="ARBA00022839"/>
    </source>
</evidence>
<gene>
    <name evidence="12" type="ORF">DFH07DRAFT_735324</name>
</gene>
<dbReference type="CDD" id="cd06141">
    <property type="entry name" value="WRN_exo"/>
    <property type="match status" value="1"/>
</dbReference>
<feature type="domain" description="3'-5' exonuclease" evidence="11">
    <location>
        <begin position="72"/>
        <end position="210"/>
    </location>
</feature>
<dbReference type="GO" id="GO:0005634">
    <property type="term" value="C:nucleus"/>
    <property type="evidence" value="ECO:0007669"/>
    <property type="project" value="UniProtKB-SubCell"/>
</dbReference>
<evidence type="ECO:0000313" key="12">
    <source>
        <dbReference type="EMBL" id="KAJ7770790.1"/>
    </source>
</evidence>
<dbReference type="InterPro" id="IPR002562">
    <property type="entry name" value="3'-5'_exonuclease_dom"/>
</dbReference>
<evidence type="ECO:0000256" key="3">
    <source>
        <dbReference type="ARBA" id="ARBA00022723"/>
    </source>
</evidence>
<keyword evidence="2" id="KW-0540">Nuclease</keyword>
<evidence type="ECO:0000256" key="8">
    <source>
        <dbReference type="ARBA" id="ARBA00040531"/>
    </source>
</evidence>
<comment type="caution">
    <text evidence="12">The sequence shown here is derived from an EMBL/GenBank/DDBJ whole genome shotgun (WGS) entry which is preliminary data.</text>
</comment>
<dbReference type="Pfam" id="PF01612">
    <property type="entry name" value="DNA_pol_A_exo1"/>
    <property type="match status" value="1"/>
</dbReference>
<evidence type="ECO:0000256" key="9">
    <source>
        <dbReference type="ARBA" id="ARBA00042761"/>
    </source>
</evidence>
<evidence type="ECO:0000256" key="10">
    <source>
        <dbReference type="SAM" id="MobiDB-lite"/>
    </source>
</evidence>
<dbReference type="PANTHER" id="PTHR13620">
    <property type="entry name" value="3-5 EXONUCLEASE"/>
    <property type="match status" value="1"/>
</dbReference>
<dbReference type="Proteomes" id="UP001215280">
    <property type="component" value="Unassembled WGS sequence"/>
</dbReference>
<feature type="region of interest" description="Disordered" evidence="10">
    <location>
        <begin position="270"/>
        <end position="348"/>
    </location>
</feature>
<keyword evidence="13" id="KW-1185">Reference proteome</keyword>
<name>A0AAD7JUH6_9AGAR</name>
<keyword evidence="4" id="KW-0378">Hydrolase</keyword>
<evidence type="ECO:0000256" key="2">
    <source>
        <dbReference type="ARBA" id="ARBA00022722"/>
    </source>
</evidence>
<feature type="region of interest" description="Disordered" evidence="10">
    <location>
        <begin position="1"/>
        <end position="25"/>
    </location>
</feature>
<keyword evidence="7" id="KW-0539">Nucleus</keyword>
<protein>
    <recommendedName>
        <fullName evidence="8">3'-5' exonuclease</fullName>
    </recommendedName>
    <alternativeName>
        <fullName evidence="9">Werner Syndrome-like exonuclease</fullName>
    </alternativeName>
</protein>
<proteinExistence type="predicted"/>
<dbReference type="InterPro" id="IPR051132">
    <property type="entry name" value="3-5_Exonuclease_domain"/>
</dbReference>
<evidence type="ECO:0000259" key="11">
    <source>
        <dbReference type="Pfam" id="PF01612"/>
    </source>
</evidence>
<keyword evidence="3" id="KW-0479">Metal-binding</keyword>
<keyword evidence="6" id="KW-0460">Magnesium</keyword>
<evidence type="ECO:0000256" key="6">
    <source>
        <dbReference type="ARBA" id="ARBA00022842"/>
    </source>
</evidence>
<dbReference type="GO" id="GO:0006139">
    <property type="term" value="P:nucleobase-containing compound metabolic process"/>
    <property type="evidence" value="ECO:0007669"/>
    <property type="project" value="InterPro"/>
</dbReference>
<dbReference type="GO" id="GO:0003676">
    <property type="term" value="F:nucleic acid binding"/>
    <property type="evidence" value="ECO:0007669"/>
    <property type="project" value="InterPro"/>
</dbReference>
<feature type="compositionally biased region" description="Basic residues" evidence="10">
    <location>
        <begin position="337"/>
        <end position="348"/>
    </location>
</feature>
<feature type="compositionally biased region" description="Polar residues" evidence="10">
    <location>
        <begin position="288"/>
        <end position="297"/>
    </location>
</feature>
<feature type="compositionally biased region" description="Pro residues" evidence="10">
    <location>
        <begin position="13"/>
        <end position="23"/>
    </location>
</feature>
<sequence length="348" mass="38494">MELPAPGLGSGNPPNPPNPPLPTTPYSWQDGRTLRLYITDESQAIPIFFSISTNSIKVRYQADKAMSRFQGPCGIDIEWKPNFRKGEAENPVALLQLVNRTSILLLHLFHMKTFPAHLKTFLEDPNVVKAGVGIQGDAKKMYKDCLVNIRNCVDLSLLARSVDNTRWKGRYRDPIGLARLIAAYEDRLLSKGKITRSNWENHLDPEQLEYHSLGISSMLTCSDGHAGYTLYMKLSSMLHSIPKIPSPTCYTFDAVRGRLCEPSGMTWTPFNPDYDPGPPPPPRPPMPAQSTGSSTSHGAVALSPGYGSSRLKRPLAPDSGPSVSTGNHAGARDNSKRQRYRPRNKKST</sequence>
<accession>A0AAD7JUH6</accession>
<evidence type="ECO:0000313" key="13">
    <source>
        <dbReference type="Proteomes" id="UP001215280"/>
    </source>
</evidence>
<comment type="subcellular location">
    <subcellularLocation>
        <location evidence="1">Nucleus</location>
    </subcellularLocation>
</comment>
<dbReference type="GO" id="GO:0008408">
    <property type="term" value="F:3'-5' exonuclease activity"/>
    <property type="evidence" value="ECO:0007669"/>
    <property type="project" value="InterPro"/>
</dbReference>
<keyword evidence="5" id="KW-0269">Exonuclease</keyword>
<dbReference type="PANTHER" id="PTHR13620:SF109">
    <property type="entry name" value="3'-5' EXONUCLEASE"/>
    <property type="match status" value="1"/>
</dbReference>
<dbReference type="AlphaFoldDB" id="A0AAD7JUH6"/>
<feature type="compositionally biased region" description="Pro residues" evidence="10">
    <location>
        <begin position="275"/>
        <end position="287"/>
    </location>
</feature>
<dbReference type="InterPro" id="IPR036397">
    <property type="entry name" value="RNaseH_sf"/>
</dbReference>
<reference evidence="12" key="1">
    <citation type="submission" date="2023-03" db="EMBL/GenBank/DDBJ databases">
        <title>Massive genome expansion in bonnet fungi (Mycena s.s.) driven by repeated elements and novel gene families across ecological guilds.</title>
        <authorList>
            <consortium name="Lawrence Berkeley National Laboratory"/>
            <person name="Harder C.B."/>
            <person name="Miyauchi S."/>
            <person name="Viragh M."/>
            <person name="Kuo A."/>
            <person name="Thoen E."/>
            <person name="Andreopoulos B."/>
            <person name="Lu D."/>
            <person name="Skrede I."/>
            <person name="Drula E."/>
            <person name="Henrissat B."/>
            <person name="Morin E."/>
            <person name="Kohler A."/>
            <person name="Barry K."/>
            <person name="LaButti K."/>
            <person name="Morin E."/>
            <person name="Salamov A."/>
            <person name="Lipzen A."/>
            <person name="Mereny Z."/>
            <person name="Hegedus B."/>
            <person name="Baldrian P."/>
            <person name="Stursova M."/>
            <person name="Weitz H."/>
            <person name="Taylor A."/>
            <person name="Grigoriev I.V."/>
            <person name="Nagy L.G."/>
            <person name="Martin F."/>
            <person name="Kauserud H."/>
        </authorList>
    </citation>
    <scope>NUCLEOTIDE SEQUENCE</scope>
    <source>
        <strain evidence="12">CBHHK188m</strain>
    </source>
</reference>
<evidence type="ECO:0000256" key="4">
    <source>
        <dbReference type="ARBA" id="ARBA00022801"/>
    </source>
</evidence>
<dbReference type="Gene3D" id="3.30.420.10">
    <property type="entry name" value="Ribonuclease H-like superfamily/Ribonuclease H"/>
    <property type="match status" value="1"/>
</dbReference>
<dbReference type="SUPFAM" id="SSF53098">
    <property type="entry name" value="Ribonuclease H-like"/>
    <property type="match status" value="1"/>
</dbReference>
<organism evidence="12 13">
    <name type="scientific">Mycena maculata</name>
    <dbReference type="NCBI Taxonomy" id="230809"/>
    <lineage>
        <taxon>Eukaryota</taxon>
        <taxon>Fungi</taxon>
        <taxon>Dikarya</taxon>
        <taxon>Basidiomycota</taxon>
        <taxon>Agaricomycotina</taxon>
        <taxon>Agaricomycetes</taxon>
        <taxon>Agaricomycetidae</taxon>
        <taxon>Agaricales</taxon>
        <taxon>Marasmiineae</taxon>
        <taxon>Mycenaceae</taxon>
        <taxon>Mycena</taxon>
    </lineage>
</organism>
<evidence type="ECO:0000256" key="1">
    <source>
        <dbReference type="ARBA" id="ARBA00004123"/>
    </source>
</evidence>
<dbReference type="InterPro" id="IPR012337">
    <property type="entry name" value="RNaseH-like_sf"/>
</dbReference>
<dbReference type="GO" id="GO:0046872">
    <property type="term" value="F:metal ion binding"/>
    <property type="evidence" value="ECO:0007669"/>
    <property type="project" value="UniProtKB-KW"/>
</dbReference>